<proteinExistence type="inferred from homology"/>
<dbReference type="Gene3D" id="3.30.750.24">
    <property type="entry name" value="STAS domain"/>
    <property type="match status" value="1"/>
</dbReference>
<feature type="domain" description="STAS" evidence="3">
    <location>
        <begin position="16"/>
        <end position="112"/>
    </location>
</feature>
<dbReference type="RefSeq" id="WP_096494983.1">
    <property type="nucleotide sequence ID" value="NZ_CP023445.1"/>
</dbReference>
<dbReference type="PROSITE" id="PS50801">
    <property type="entry name" value="STAS"/>
    <property type="match status" value="1"/>
</dbReference>
<evidence type="ECO:0000313" key="4">
    <source>
        <dbReference type="EMBL" id="ATE55158.1"/>
    </source>
</evidence>
<dbReference type="InterPro" id="IPR058548">
    <property type="entry name" value="MlaB-like_STAS"/>
</dbReference>
<dbReference type="AlphaFoldDB" id="A0A290Z822"/>
<dbReference type="InterPro" id="IPR036513">
    <property type="entry name" value="STAS_dom_sf"/>
</dbReference>
<dbReference type="KEGG" id="apre:CNX65_19230"/>
<keyword evidence="5" id="KW-1185">Reference proteome</keyword>
<sequence>MSDLKITSTTTATRHVVTATGELDHRSASRLREAIAGVPLGSGHHLVLDLSSLAFCDSSGLTVFIGAHERAEAEQAAFSLVGPPPPVHKMLRLTGLDTVLTVLSKPAGLLHP</sequence>
<accession>A0A290Z822</accession>
<dbReference type="Proteomes" id="UP000218505">
    <property type="component" value="Chromosome"/>
</dbReference>
<dbReference type="NCBIfam" id="TIGR00377">
    <property type="entry name" value="ant_ant_sig"/>
    <property type="match status" value="1"/>
</dbReference>
<evidence type="ECO:0000256" key="1">
    <source>
        <dbReference type="ARBA" id="ARBA00009013"/>
    </source>
</evidence>
<gene>
    <name evidence="4" type="ORF">CNX65_19230</name>
</gene>
<dbReference type="InterPro" id="IPR003658">
    <property type="entry name" value="Anti-sigma_ant"/>
</dbReference>
<dbReference type="SUPFAM" id="SSF52091">
    <property type="entry name" value="SpoIIaa-like"/>
    <property type="match status" value="1"/>
</dbReference>
<name>A0A290Z822_9PSEU</name>
<dbReference type="GO" id="GO:0043856">
    <property type="term" value="F:anti-sigma factor antagonist activity"/>
    <property type="evidence" value="ECO:0007669"/>
    <property type="project" value="InterPro"/>
</dbReference>
<dbReference type="CDD" id="cd07043">
    <property type="entry name" value="STAS_anti-anti-sigma_factors"/>
    <property type="match status" value="1"/>
</dbReference>
<evidence type="ECO:0000256" key="2">
    <source>
        <dbReference type="RuleBase" id="RU003749"/>
    </source>
</evidence>
<dbReference type="PANTHER" id="PTHR33495:SF2">
    <property type="entry name" value="ANTI-SIGMA FACTOR ANTAGONIST TM_1081-RELATED"/>
    <property type="match status" value="1"/>
</dbReference>
<evidence type="ECO:0000313" key="5">
    <source>
        <dbReference type="Proteomes" id="UP000218505"/>
    </source>
</evidence>
<comment type="similarity">
    <text evidence="1 2">Belongs to the anti-sigma-factor antagonist family.</text>
</comment>
<dbReference type="PANTHER" id="PTHR33495">
    <property type="entry name" value="ANTI-SIGMA FACTOR ANTAGONIST TM_1081-RELATED-RELATED"/>
    <property type="match status" value="1"/>
</dbReference>
<reference evidence="4" key="1">
    <citation type="submission" date="2017-09" db="EMBL/GenBank/DDBJ databases">
        <title>Complete Genome Sequence of ansamitocin-producing Bacterium Actinosynnema pretiosum X47.</title>
        <authorList>
            <person name="Cao G."/>
            <person name="Zong G."/>
            <person name="Zhong C."/>
            <person name="Fu J."/>
        </authorList>
    </citation>
    <scope>NUCLEOTIDE SEQUENCE [LARGE SCALE GENOMIC DNA]</scope>
    <source>
        <strain evidence="4">X47</strain>
    </source>
</reference>
<dbReference type="InterPro" id="IPR002645">
    <property type="entry name" value="STAS_dom"/>
</dbReference>
<evidence type="ECO:0000259" key="3">
    <source>
        <dbReference type="PROSITE" id="PS50801"/>
    </source>
</evidence>
<organism evidence="4 5">
    <name type="scientific">Actinosynnema pretiosum</name>
    <dbReference type="NCBI Taxonomy" id="42197"/>
    <lineage>
        <taxon>Bacteria</taxon>
        <taxon>Bacillati</taxon>
        <taxon>Actinomycetota</taxon>
        <taxon>Actinomycetes</taxon>
        <taxon>Pseudonocardiales</taxon>
        <taxon>Pseudonocardiaceae</taxon>
        <taxon>Actinosynnema</taxon>
    </lineage>
</organism>
<dbReference type="Pfam" id="PF13466">
    <property type="entry name" value="STAS_2"/>
    <property type="match status" value="1"/>
</dbReference>
<dbReference type="EMBL" id="CP023445">
    <property type="protein sequence ID" value="ATE55158.1"/>
    <property type="molecule type" value="Genomic_DNA"/>
</dbReference>
<protein>
    <recommendedName>
        <fullName evidence="2">Anti-sigma factor antagonist</fullName>
    </recommendedName>
</protein>